<dbReference type="eggNOG" id="ENOG502ZUBU">
    <property type="taxonomic scope" value="Bacteria"/>
</dbReference>
<name>A0A090VYK3_9FLAO</name>
<evidence type="ECO:0000313" key="4">
    <source>
        <dbReference type="Proteomes" id="UP000029641"/>
    </source>
</evidence>
<evidence type="ECO:0000313" key="1">
    <source>
        <dbReference type="EMBL" id="GAL68329.1"/>
    </source>
</evidence>
<dbReference type="EMBL" id="BBNY01000005">
    <property type="protein sequence ID" value="GAL88846.1"/>
    <property type="molecule type" value="Genomic_DNA"/>
</dbReference>
<evidence type="ECO:0000313" key="3">
    <source>
        <dbReference type="EMBL" id="GAL88846.1"/>
    </source>
</evidence>
<dbReference type="EMBL" id="BBNR01000018">
    <property type="protein sequence ID" value="GAL68329.1"/>
    <property type="molecule type" value="Genomic_DNA"/>
</dbReference>
<dbReference type="Proteomes" id="UP000030184">
    <property type="component" value="Unassembled WGS sequence"/>
</dbReference>
<dbReference type="AlphaFoldDB" id="A0A090VYK3"/>
<comment type="caution">
    <text evidence="1">The sequence shown here is derived from an EMBL/GenBank/DDBJ whole genome shotgun (WGS) entry which is preliminary data.</text>
</comment>
<dbReference type="EMBL" id="BBNS01000004">
    <property type="protein sequence ID" value="GAL70195.1"/>
    <property type="molecule type" value="Genomic_DNA"/>
</dbReference>
<dbReference type="RefSeq" id="WP_042245390.1">
    <property type="nucleotide sequence ID" value="NZ_BBNR01000018.1"/>
</dbReference>
<protein>
    <submittedName>
        <fullName evidence="1">Uncharacterized protein</fullName>
    </submittedName>
</protein>
<dbReference type="OrthoDB" id="893108at2"/>
<organism evidence="1 4">
    <name type="scientific">Jejuia pallidilutea</name>
    <dbReference type="NCBI Taxonomy" id="504487"/>
    <lineage>
        <taxon>Bacteria</taxon>
        <taxon>Pseudomonadati</taxon>
        <taxon>Bacteroidota</taxon>
        <taxon>Flavobacteriia</taxon>
        <taxon>Flavobacteriales</taxon>
        <taxon>Flavobacteriaceae</taxon>
        <taxon>Jejuia</taxon>
    </lineage>
</organism>
<reference evidence="5" key="1">
    <citation type="journal article" date="2014" name="Genome Announc.">
        <title>Draft Genome Sequence of Marine Flavobacterium Jejuia pallidilutea Strain 11shimoA1 and Pigmentation Mutants.</title>
        <authorList>
            <person name="Takatani N."/>
            <person name="Nakanishi M."/>
            <person name="Meirelles P."/>
            <person name="Mino S."/>
            <person name="Suda W."/>
            <person name="Oshima K."/>
            <person name="Hattori M."/>
            <person name="Ohkuma M."/>
            <person name="Hosokawa M."/>
            <person name="Miyashita K."/>
            <person name="Thompson F.L."/>
            <person name="Niwa A."/>
            <person name="Sawabe T."/>
            <person name="Sawabe T."/>
        </authorList>
    </citation>
    <scope>NUCLEOTIDE SEQUENCE [LARGE SCALE GENOMIC DNA]</scope>
    <source>
        <strain evidence="5">JCM 19538</strain>
    </source>
</reference>
<evidence type="ECO:0000313" key="2">
    <source>
        <dbReference type="EMBL" id="GAL70195.1"/>
    </source>
</evidence>
<dbReference type="Proteomes" id="UP000029646">
    <property type="component" value="Unassembled WGS sequence"/>
</dbReference>
<proteinExistence type="predicted"/>
<accession>A0A090VYK3</accession>
<dbReference type="Proteomes" id="UP000029641">
    <property type="component" value="Unassembled WGS sequence"/>
</dbReference>
<keyword evidence="5" id="KW-1185">Reference proteome</keyword>
<gene>
    <name evidence="1" type="ORF">JCM19301_269</name>
    <name evidence="2" type="ORF">JCM19302_2770</name>
    <name evidence="3" type="ORF">JCM19538_1835</name>
</gene>
<sequence length="385" mass="44267">MEYKILWFDDLHHRFEIFKNRASQQGIHITAVTNAKDGLKLLMKPILDFNAIIIDGLFYTDADKEGDNVNDDAFGEVAKVLGNLKAQNIIIPWFIYSGEPGFMSDDNYSLKLFSSESYGSKKVYDKNKPSDEILLFNDIKSEINSIPKTQLKLKYSDAFAVFHNGHLSQMDANTLLNILIDVEIENKVNNDFLCLRKLIESAIDVAHSKDLIPANLSSDNLNASFTFLCNKHSNYKLTIPYFNTAVRDLFSVFLKIIQDASHKKESLELKVENYVSSQTNNYLFKSCLYSVLDMLSAFNILFEKFDNLELPNQKWEELVPTDLFKGKIDQDEENNYFCGDYVLSYNYVQQQNLQIGQDIIITTQKENTSRTKAKYPKFAVTFEII</sequence>
<dbReference type="STRING" id="504487.JCM19538_1835"/>
<evidence type="ECO:0000313" key="5">
    <source>
        <dbReference type="Proteomes" id="UP000030184"/>
    </source>
</evidence>